<dbReference type="InterPro" id="IPR036388">
    <property type="entry name" value="WH-like_DNA-bd_sf"/>
</dbReference>
<keyword evidence="3" id="KW-1185">Reference proteome</keyword>
<evidence type="ECO:0000313" key="2">
    <source>
        <dbReference type="EMBL" id="MDT0260486.1"/>
    </source>
</evidence>
<organism evidence="2 3">
    <name type="scientific">Jatrophihabitans lederbergiae</name>
    <dbReference type="NCBI Taxonomy" id="3075547"/>
    <lineage>
        <taxon>Bacteria</taxon>
        <taxon>Bacillati</taxon>
        <taxon>Actinomycetota</taxon>
        <taxon>Actinomycetes</taxon>
        <taxon>Jatrophihabitantales</taxon>
        <taxon>Jatrophihabitantaceae</taxon>
        <taxon>Jatrophihabitans</taxon>
    </lineage>
</organism>
<dbReference type="SMART" id="SM00418">
    <property type="entry name" value="HTH_ARSR"/>
    <property type="match status" value="1"/>
</dbReference>
<evidence type="ECO:0000259" key="1">
    <source>
        <dbReference type="SMART" id="SM00418"/>
    </source>
</evidence>
<dbReference type="CDD" id="cd00090">
    <property type="entry name" value="HTH_ARSR"/>
    <property type="match status" value="1"/>
</dbReference>
<reference evidence="3" key="1">
    <citation type="submission" date="2023-07" db="EMBL/GenBank/DDBJ databases">
        <title>30 novel species of actinomycetes from the DSMZ collection.</title>
        <authorList>
            <person name="Nouioui I."/>
        </authorList>
    </citation>
    <scope>NUCLEOTIDE SEQUENCE [LARGE SCALE GENOMIC DNA]</scope>
    <source>
        <strain evidence="3">DSM 44399</strain>
    </source>
</reference>
<dbReference type="Pfam" id="PF12840">
    <property type="entry name" value="HTH_20"/>
    <property type="match status" value="1"/>
</dbReference>
<dbReference type="Gene3D" id="1.10.10.10">
    <property type="entry name" value="Winged helix-like DNA-binding domain superfamily/Winged helix DNA-binding domain"/>
    <property type="match status" value="1"/>
</dbReference>
<proteinExistence type="predicted"/>
<dbReference type="InterPro" id="IPR036390">
    <property type="entry name" value="WH_DNA-bd_sf"/>
</dbReference>
<dbReference type="Proteomes" id="UP001183176">
    <property type="component" value="Unassembled WGS sequence"/>
</dbReference>
<dbReference type="EMBL" id="JAVREH010000003">
    <property type="protein sequence ID" value="MDT0260486.1"/>
    <property type="molecule type" value="Genomic_DNA"/>
</dbReference>
<dbReference type="RefSeq" id="WP_311421636.1">
    <property type="nucleotide sequence ID" value="NZ_JAVREH010000003.1"/>
</dbReference>
<dbReference type="InterPro" id="IPR001845">
    <property type="entry name" value="HTH_ArsR_DNA-bd_dom"/>
</dbReference>
<feature type="domain" description="HTH arsR-type" evidence="1">
    <location>
        <begin position="23"/>
        <end position="113"/>
    </location>
</feature>
<comment type="caution">
    <text evidence="2">The sequence shown here is derived from an EMBL/GenBank/DDBJ whole genome shotgun (WGS) entry which is preliminary data.</text>
</comment>
<evidence type="ECO:0000313" key="3">
    <source>
        <dbReference type="Proteomes" id="UP001183176"/>
    </source>
</evidence>
<sequence>MATAPFPAPKPSDQHVVVLRDPRAIKALAHPARLAVIDEFFAGRKLTATECADIAGLSASAMSYHLRALEKWGIIRRSAATGDGRERPWEAAGELLTVDSAEPRASAAGEAVLVANLLDRQREEALRCIGSQNEMSAAWYEALTVRSSAFWLNQAEAKQLAAEMSELLLDFQRRQHEHAPAGARRVRVSYTVVPLAGSADAGTVEAGRA</sequence>
<accession>A0ABU2J672</accession>
<protein>
    <submittedName>
        <fullName evidence="2">Winged helix-turn-helix domain-containing protein</fullName>
    </submittedName>
</protein>
<dbReference type="SUPFAM" id="SSF46785">
    <property type="entry name" value="Winged helix' DNA-binding domain"/>
    <property type="match status" value="1"/>
</dbReference>
<dbReference type="InterPro" id="IPR011991">
    <property type="entry name" value="ArsR-like_HTH"/>
</dbReference>
<name>A0ABU2J672_9ACTN</name>
<gene>
    <name evidence="2" type="ORF">RM423_03680</name>
</gene>